<dbReference type="EMBL" id="KB932205">
    <property type="protein sequence ID" value="KCV70094.1"/>
    <property type="molecule type" value="Genomic_DNA"/>
</dbReference>
<dbReference type="PANTHER" id="PTHR45627">
    <property type="entry name" value="ADENYLATE CYCLASE TYPE 1"/>
    <property type="match status" value="1"/>
</dbReference>
<dbReference type="STRING" id="691883.A0A058Z735"/>
<feature type="compositionally biased region" description="Basic residues" evidence="15">
    <location>
        <begin position="560"/>
        <end position="573"/>
    </location>
</feature>
<evidence type="ECO:0000313" key="18">
    <source>
        <dbReference type="Proteomes" id="UP000030693"/>
    </source>
</evidence>
<dbReference type="SUPFAM" id="SSF55073">
    <property type="entry name" value="Nucleotide cyclase"/>
    <property type="match status" value="1"/>
</dbReference>
<gene>
    <name evidence="17" type="ORF">H696_03556</name>
</gene>
<name>A0A058Z735_FONAL</name>
<keyword evidence="11" id="KW-0115">cAMP biosynthesis</keyword>
<dbReference type="GO" id="GO:0016020">
    <property type="term" value="C:membrane"/>
    <property type="evidence" value="ECO:0007669"/>
    <property type="project" value="UniProtKB-SubCell"/>
</dbReference>
<dbReference type="GO" id="GO:0005524">
    <property type="term" value="F:ATP binding"/>
    <property type="evidence" value="ECO:0007669"/>
    <property type="project" value="UniProtKB-KW"/>
</dbReference>
<comment type="subcellular location">
    <subcellularLocation>
        <location evidence="3">Membrane</location>
        <topology evidence="3">Multi-pass membrane protein</topology>
    </subcellularLocation>
</comment>
<feature type="region of interest" description="Disordered" evidence="15">
    <location>
        <begin position="1255"/>
        <end position="1310"/>
    </location>
</feature>
<evidence type="ECO:0000256" key="2">
    <source>
        <dbReference type="ARBA" id="ARBA00001946"/>
    </source>
</evidence>
<dbReference type="PROSITE" id="PS00452">
    <property type="entry name" value="GUANYLATE_CYCLASE_1"/>
    <property type="match status" value="1"/>
</dbReference>
<dbReference type="CDD" id="cd07302">
    <property type="entry name" value="CHD"/>
    <property type="match status" value="1"/>
</dbReference>
<feature type="compositionally biased region" description="Low complexity" evidence="15">
    <location>
        <begin position="619"/>
        <end position="628"/>
    </location>
</feature>
<feature type="compositionally biased region" description="Low complexity" evidence="15">
    <location>
        <begin position="390"/>
        <end position="407"/>
    </location>
</feature>
<feature type="compositionally biased region" description="Basic residues" evidence="15">
    <location>
        <begin position="437"/>
        <end position="447"/>
    </location>
</feature>
<evidence type="ECO:0000256" key="7">
    <source>
        <dbReference type="ARBA" id="ARBA00022741"/>
    </source>
</evidence>
<sequence length="1402" mass="146193">MSPARVARSLDRGVARRDGLARNEWWIRRSAFRKAREIQLVNQKSELLLEMLLPKYIRRKISETPNLRSIAESFPHVAVIFLSVTNFRHSSMESANWIEMLNELAVVFDEVMSMYGALKIKFGGATWLAIAGGPADLDPKLEYPPLPLALYSSGIGRGGTSINVRRRIADLFAQCDDDFEDLDWALAAAAAMARETAASSKHRQAGLAEGPAPEGLLLEAAGTGGRQTPGASNGLTVLSPNGLAGQAVTFPGAARASQAGDVAPRVARDTDQLAQALQRAGSAILETVSLSPTHSADLEWARQSAHSFGAGGMGHHGAGPGAAGALAGRMDRPAGPAGASSAGRRLLSAGLGLDLGPPSDLSLATSHPDSLRAVVSDTELDVLLHRRHMPPGGALDQPAAGLAAGGAYPRQRQSSLWPGGELQDGLPSPEARATGPLKRRLPRRLLRRSNSSLHQRPAAENGALSRFSSASSLGHAADNIYQQIYSRQMLSTTGGLVGGSAARGRPSGQARAALALRRYQQHAGGLDPESLEAAAVAAEVAADAAVAAAGHGLGPDPGPGRKRPNPLHQRSRLRNMIPLKPARRGSAGAPAGDPPPRWHRRRSLDRSASGPMGPDRQSDGGPSPGRSGSRSRSRSRHSSPDRARQPGRRASPSRYDGALEGHLAGQAGHRPGHDAEARHAEKPTWLRRLKRQLVLERRFPATLEPIALAALMSSPPGPGAGGARATAASGRRASPMAANPSDCLLGLPGAGRLSKRNSLLVEAGRLATGPMAEPGMAGRFPAAGGGTPRRGSAAMGPAAGDPAHDYPVPPSDQGPGFDAVLQAAADSQRQVPDLEADLEAGLDHQADDAGGPGAAGGNIAQFSWANFWHAQRRASSSTSNISGDSPPEQAESSSGGGSNSETDLFTRVRTTQQQAAQAAAVAARPEGSTSPGPGSSGLLAGPGLSRPESTLLTGERSGNMAHGRRRSLRPGAGPGGASATTSGAGSSGQASGDSADSTAEGAPPGPAIGGGGGGGGGILTRLGLSRRPSQNINLSALDGAQGKGPAPGTAPGGGPLCSAHLEEREDPADPPAEGLDEAEQQAESAHELFLRELRMPVSRLLLMAIHLQNTIVNFGSKHRRDFQVKAGLHVGPLIAGVIGTDKFAYDVWGDTVNVASRMESTSHEGRVQVTRAVIEAAPSMFNFELRGNIQLKGKGRMRTYFLRDVIADRKQYWLTDMPALSHSLSAPTDLFGEEAARPPAGADLSTPRFTTVPYTGWRSRYTAPPGREAQAKVEPASRDQPPDRDPEVPPYHGASPLEGRRLQPNIPPGTGVNPGTPLLEVFPLADTRKDAVLLNAQTIPPGQATGTLPPKRMYYPRALGLEGVQFRDGGAASIALRAWATQPLLAMVTLQETLEKIEKCGP</sequence>
<dbReference type="GO" id="GO:0046872">
    <property type="term" value="F:metal ion binding"/>
    <property type="evidence" value="ECO:0007669"/>
    <property type="project" value="UniProtKB-KW"/>
</dbReference>
<evidence type="ECO:0000256" key="8">
    <source>
        <dbReference type="ARBA" id="ARBA00022840"/>
    </source>
</evidence>
<dbReference type="OrthoDB" id="1890790at2759"/>
<evidence type="ECO:0000256" key="5">
    <source>
        <dbReference type="ARBA" id="ARBA00022692"/>
    </source>
</evidence>
<dbReference type="Pfam" id="PF00211">
    <property type="entry name" value="Guanylate_cyc"/>
    <property type="match status" value="2"/>
</dbReference>
<evidence type="ECO:0000256" key="6">
    <source>
        <dbReference type="ARBA" id="ARBA00022723"/>
    </source>
</evidence>
<comment type="cofactor">
    <cofactor evidence="2">
        <name>Mg(2+)</name>
        <dbReference type="ChEBI" id="CHEBI:18420"/>
    </cofactor>
</comment>
<evidence type="ECO:0000256" key="13">
    <source>
        <dbReference type="ARBA" id="ARBA00023239"/>
    </source>
</evidence>
<keyword evidence="7" id="KW-0547">Nucleotide-binding</keyword>
<feature type="region of interest" description="Disordered" evidence="15">
    <location>
        <begin position="772"/>
        <end position="818"/>
    </location>
</feature>
<comment type="similarity">
    <text evidence="14">Belongs to the adenylyl cyclase class-4/guanylyl cyclase family.</text>
</comment>
<protein>
    <recommendedName>
        <fullName evidence="4">adenylate cyclase</fullName>
        <ecNumber evidence="4">4.6.1.1</ecNumber>
    </recommendedName>
</protein>
<dbReference type="InterPro" id="IPR001054">
    <property type="entry name" value="A/G_cyclase"/>
</dbReference>
<dbReference type="PANTHER" id="PTHR45627:SF12">
    <property type="entry name" value="ADENYLATE CYCLASE TYPE 2"/>
    <property type="match status" value="1"/>
</dbReference>
<keyword evidence="9" id="KW-0460">Magnesium</keyword>
<dbReference type="RefSeq" id="XP_009495700.1">
    <property type="nucleotide sequence ID" value="XM_009497425.1"/>
</dbReference>
<evidence type="ECO:0000256" key="4">
    <source>
        <dbReference type="ARBA" id="ARBA00012201"/>
    </source>
</evidence>
<evidence type="ECO:0000256" key="10">
    <source>
        <dbReference type="ARBA" id="ARBA00022989"/>
    </source>
</evidence>
<dbReference type="EC" id="4.6.1.1" evidence="4"/>
<evidence type="ECO:0000256" key="15">
    <source>
        <dbReference type="SAM" id="MobiDB-lite"/>
    </source>
</evidence>
<evidence type="ECO:0000256" key="12">
    <source>
        <dbReference type="ARBA" id="ARBA00023136"/>
    </source>
</evidence>
<dbReference type="GeneID" id="20528281"/>
<reference evidence="17" key="1">
    <citation type="submission" date="2013-04" db="EMBL/GenBank/DDBJ databases">
        <title>The Genome Sequence of Fonticula alba ATCC 38817.</title>
        <authorList>
            <consortium name="The Broad Institute Genomics Platform"/>
            <person name="Russ C."/>
            <person name="Cuomo C."/>
            <person name="Burger G."/>
            <person name="Gray M.W."/>
            <person name="Holland P.W.H."/>
            <person name="King N."/>
            <person name="Lang F.B.F."/>
            <person name="Roger A.J."/>
            <person name="Ruiz-Trillo I."/>
            <person name="Brown M."/>
            <person name="Walker B."/>
            <person name="Young S."/>
            <person name="Zeng Q."/>
            <person name="Gargeya S."/>
            <person name="Fitzgerald M."/>
            <person name="Haas B."/>
            <person name="Abouelleil A."/>
            <person name="Allen A.W."/>
            <person name="Alvarado L."/>
            <person name="Arachchi H.M."/>
            <person name="Berlin A.M."/>
            <person name="Chapman S.B."/>
            <person name="Gainer-Dewar J."/>
            <person name="Goldberg J."/>
            <person name="Griggs A."/>
            <person name="Gujja S."/>
            <person name="Hansen M."/>
            <person name="Howarth C."/>
            <person name="Imamovic A."/>
            <person name="Ireland A."/>
            <person name="Larimer J."/>
            <person name="McCowan C."/>
            <person name="Murphy C."/>
            <person name="Pearson M."/>
            <person name="Poon T.W."/>
            <person name="Priest M."/>
            <person name="Roberts A."/>
            <person name="Saif S."/>
            <person name="Shea T."/>
            <person name="Sisk P."/>
            <person name="Sykes S."/>
            <person name="Wortman J."/>
            <person name="Nusbaum C."/>
            <person name="Birren B."/>
        </authorList>
    </citation>
    <scope>NUCLEOTIDE SEQUENCE [LARGE SCALE GENOMIC DNA]</scope>
    <source>
        <strain evidence="17">ATCC 38817</strain>
    </source>
</reference>
<feature type="compositionally biased region" description="Low complexity" evidence="15">
    <location>
        <begin position="907"/>
        <end position="945"/>
    </location>
</feature>
<keyword evidence="5" id="KW-0812">Transmembrane</keyword>
<accession>A0A058Z735</accession>
<evidence type="ECO:0000256" key="1">
    <source>
        <dbReference type="ARBA" id="ARBA00001593"/>
    </source>
</evidence>
<feature type="compositionally biased region" description="Acidic residues" evidence="15">
    <location>
        <begin position="1064"/>
        <end position="1080"/>
    </location>
</feature>
<feature type="domain" description="Guanylate cyclase" evidence="16">
    <location>
        <begin position="1103"/>
        <end position="1159"/>
    </location>
</feature>
<dbReference type="Gene3D" id="3.30.70.1230">
    <property type="entry name" value="Nucleotide cyclase"/>
    <property type="match status" value="2"/>
</dbReference>
<feature type="compositionally biased region" description="Gly residues" evidence="15">
    <location>
        <begin position="1007"/>
        <end position="1018"/>
    </location>
</feature>
<evidence type="ECO:0000256" key="14">
    <source>
        <dbReference type="RuleBase" id="RU000405"/>
    </source>
</evidence>
<feature type="region of interest" description="Disordered" evidence="15">
    <location>
        <begin position="388"/>
        <end position="462"/>
    </location>
</feature>
<feature type="compositionally biased region" description="Basic and acidic residues" evidence="15">
    <location>
        <begin position="671"/>
        <end position="683"/>
    </location>
</feature>
<evidence type="ECO:0000259" key="16">
    <source>
        <dbReference type="PROSITE" id="PS50125"/>
    </source>
</evidence>
<feature type="compositionally biased region" description="Gly residues" evidence="15">
    <location>
        <begin position="311"/>
        <end position="322"/>
    </location>
</feature>
<dbReference type="PROSITE" id="PS50125">
    <property type="entry name" value="GUANYLATE_CYCLASE_2"/>
    <property type="match status" value="1"/>
</dbReference>
<evidence type="ECO:0000256" key="3">
    <source>
        <dbReference type="ARBA" id="ARBA00004141"/>
    </source>
</evidence>
<feature type="compositionally biased region" description="Low complexity" evidence="15">
    <location>
        <begin position="323"/>
        <end position="342"/>
    </location>
</feature>
<dbReference type="Proteomes" id="UP000030693">
    <property type="component" value="Unassembled WGS sequence"/>
</dbReference>
<keyword evidence="8" id="KW-0067">ATP-binding</keyword>
<evidence type="ECO:0000313" key="17">
    <source>
        <dbReference type="EMBL" id="KCV70094.1"/>
    </source>
</evidence>
<dbReference type="GO" id="GO:0006171">
    <property type="term" value="P:cAMP biosynthetic process"/>
    <property type="evidence" value="ECO:0007669"/>
    <property type="project" value="UniProtKB-KW"/>
</dbReference>
<proteinExistence type="inferred from homology"/>
<feature type="compositionally biased region" description="Low complexity" evidence="15">
    <location>
        <begin position="1039"/>
        <end position="1049"/>
    </location>
</feature>
<dbReference type="GO" id="GO:0004016">
    <property type="term" value="F:adenylate cyclase activity"/>
    <property type="evidence" value="ECO:0007669"/>
    <property type="project" value="UniProtKB-EC"/>
</dbReference>
<dbReference type="GO" id="GO:0035556">
    <property type="term" value="P:intracellular signal transduction"/>
    <property type="evidence" value="ECO:0007669"/>
    <property type="project" value="InterPro"/>
</dbReference>
<keyword evidence="12" id="KW-0472">Membrane</keyword>
<keyword evidence="18" id="KW-1185">Reference proteome</keyword>
<feature type="compositionally biased region" description="Basic and acidic residues" evidence="15">
    <location>
        <begin position="1269"/>
        <end position="1287"/>
    </location>
</feature>
<evidence type="ECO:0000256" key="11">
    <source>
        <dbReference type="ARBA" id="ARBA00022998"/>
    </source>
</evidence>
<feature type="compositionally biased region" description="Low complexity" evidence="15">
    <location>
        <begin position="977"/>
        <end position="1002"/>
    </location>
</feature>
<dbReference type="SMART" id="SM00044">
    <property type="entry name" value="CYCc"/>
    <property type="match status" value="1"/>
</dbReference>
<keyword evidence="10" id="KW-1133">Transmembrane helix</keyword>
<dbReference type="eggNOG" id="KOG3619">
    <property type="taxonomic scope" value="Eukaryota"/>
</dbReference>
<feature type="region of interest" description="Disordered" evidence="15">
    <location>
        <begin position="875"/>
        <end position="1022"/>
    </location>
</feature>
<keyword evidence="6" id="KW-0479">Metal-binding</keyword>
<organism evidence="17">
    <name type="scientific">Fonticula alba</name>
    <name type="common">Slime mold</name>
    <dbReference type="NCBI Taxonomy" id="691883"/>
    <lineage>
        <taxon>Eukaryota</taxon>
        <taxon>Rotosphaerida</taxon>
        <taxon>Fonticulaceae</taxon>
        <taxon>Fonticula</taxon>
    </lineage>
</organism>
<dbReference type="InterPro" id="IPR018297">
    <property type="entry name" value="A/G_cyclase_CS"/>
</dbReference>
<feature type="region of interest" description="Disordered" evidence="15">
    <location>
        <begin position="549"/>
        <end position="683"/>
    </location>
</feature>
<feature type="region of interest" description="Disordered" evidence="15">
    <location>
        <begin position="311"/>
        <end position="342"/>
    </location>
</feature>
<feature type="region of interest" description="Disordered" evidence="15">
    <location>
        <begin position="1035"/>
        <end position="1083"/>
    </location>
</feature>
<keyword evidence="13 14" id="KW-0456">Lyase</keyword>
<comment type="catalytic activity">
    <reaction evidence="1">
        <text>ATP = 3',5'-cyclic AMP + diphosphate</text>
        <dbReference type="Rhea" id="RHEA:15389"/>
        <dbReference type="ChEBI" id="CHEBI:30616"/>
        <dbReference type="ChEBI" id="CHEBI:33019"/>
        <dbReference type="ChEBI" id="CHEBI:58165"/>
        <dbReference type="EC" id="4.6.1.1"/>
    </reaction>
</comment>
<dbReference type="InterPro" id="IPR029787">
    <property type="entry name" value="Nucleotide_cyclase"/>
</dbReference>
<evidence type="ECO:0000256" key="9">
    <source>
        <dbReference type="ARBA" id="ARBA00022842"/>
    </source>
</evidence>